<accession>A0ABP5YYQ4</accession>
<dbReference type="PROSITE" id="PS51186">
    <property type="entry name" value="GNAT"/>
    <property type="match status" value="1"/>
</dbReference>
<dbReference type="InterPro" id="IPR016181">
    <property type="entry name" value="Acyl_CoA_acyltransferase"/>
</dbReference>
<protein>
    <submittedName>
        <fullName evidence="4">GNAT family N-acetyltransferase</fullName>
    </submittedName>
</protein>
<keyword evidence="5" id="KW-1185">Reference proteome</keyword>
<dbReference type="InterPro" id="IPR050832">
    <property type="entry name" value="Bact_Acetyltransf"/>
</dbReference>
<evidence type="ECO:0000259" key="3">
    <source>
        <dbReference type="PROSITE" id="PS51186"/>
    </source>
</evidence>
<evidence type="ECO:0000313" key="4">
    <source>
        <dbReference type="EMBL" id="GAA2489236.1"/>
    </source>
</evidence>
<dbReference type="Pfam" id="PF00583">
    <property type="entry name" value="Acetyltransf_1"/>
    <property type="match status" value="1"/>
</dbReference>
<dbReference type="PANTHER" id="PTHR43877">
    <property type="entry name" value="AMINOALKYLPHOSPHONATE N-ACETYLTRANSFERASE-RELATED-RELATED"/>
    <property type="match status" value="1"/>
</dbReference>
<dbReference type="RefSeq" id="WP_344383425.1">
    <property type="nucleotide sequence ID" value="NZ_BAAATA010000013.1"/>
</dbReference>
<keyword evidence="1" id="KW-0808">Transferase</keyword>
<proteinExistence type="predicted"/>
<dbReference type="SUPFAM" id="SSF55729">
    <property type="entry name" value="Acyl-CoA N-acyltransferases (Nat)"/>
    <property type="match status" value="1"/>
</dbReference>
<reference evidence="5" key="1">
    <citation type="journal article" date="2019" name="Int. J. Syst. Evol. Microbiol.">
        <title>The Global Catalogue of Microorganisms (GCM) 10K type strain sequencing project: providing services to taxonomists for standard genome sequencing and annotation.</title>
        <authorList>
            <consortium name="The Broad Institute Genomics Platform"/>
            <consortium name="The Broad Institute Genome Sequencing Center for Infectious Disease"/>
            <person name="Wu L."/>
            <person name="Ma J."/>
        </authorList>
    </citation>
    <scope>NUCLEOTIDE SEQUENCE [LARGE SCALE GENOMIC DNA]</scope>
    <source>
        <strain evidence="5">JCM 6307</strain>
    </source>
</reference>
<name>A0ABP5YYQ4_9ACTN</name>
<dbReference type="EMBL" id="BAAATA010000013">
    <property type="protein sequence ID" value="GAA2489236.1"/>
    <property type="molecule type" value="Genomic_DNA"/>
</dbReference>
<dbReference type="Proteomes" id="UP001501358">
    <property type="component" value="Unassembled WGS sequence"/>
</dbReference>
<dbReference type="PANTHER" id="PTHR43877:SF2">
    <property type="entry name" value="AMINOALKYLPHOSPHONATE N-ACETYLTRANSFERASE-RELATED"/>
    <property type="match status" value="1"/>
</dbReference>
<dbReference type="Gene3D" id="3.40.630.30">
    <property type="match status" value="1"/>
</dbReference>
<evidence type="ECO:0000313" key="5">
    <source>
        <dbReference type="Proteomes" id="UP001501358"/>
    </source>
</evidence>
<organism evidence="4 5">
    <name type="scientific">Streptomyces thermolineatus</name>
    <dbReference type="NCBI Taxonomy" id="44033"/>
    <lineage>
        <taxon>Bacteria</taxon>
        <taxon>Bacillati</taxon>
        <taxon>Actinomycetota</taxon>
        <taxon>Actinomycetes</taxon>
        <taxon>Kitasatosporales</taxon>
        <taxon>Streptomycetaceae</taxon>
        <taxon>Streptomyces</taxon>
    </lineage>
</organism>
<feature type="domain" description="N-acetyltransferase" evidence="3">
    <location>
        <begin position="2"/>
        <end position="157"/>
    </location>
</feature>
<comment type="caution">
    <text evidence="4">The sequence shown here is derived from an EMBL/GenBank/DDBJ whole genome shotgun (WGS) entry which is preliminary data.</text>
</comment>
<sequence length="160" mass="17135">MVLLRVTSSADLDALVSLESAPDTSRWLGETGRAWHEQVLADPDQEHLTGEVEGAPVGFAVLAGVREGEGLLEIRRIVVSAGRRGTGHGRALLRGVVAHAYERLGARRVRLDVKARNTRALALYRSEGFVAEGTLLAAVPEPDGSRSDLVLMAHARRLGG</sequence>
<gene>
    <name evidence="4" type="ORF">GCM10010406_26740</name>
</gene>
<evidence type="ECO:0000256" key="2">
    <source>
        <dbReference type="ARBA" id="ARBA00023315"/>
    </source>
</evidence>
<keyword evidence="2" id="KW-0012">Acyltransferase</keyword>
<dbReference type="CDD" id="cd04301">
    <property type="entry name" value="NAT_SF"/>
    <property type="match status" value="1"/>
</dbReference>
<evidence type="ECO:0000256" key="1">
    <source>
        <dbReference type="ARBA" id="ARBA00022679"/>
    </source>
</evidence>
<dbReference type="InterPro" id="IPR000182">
    <property type="entry name" value="GNAT_dom"/>
</dbReference>